<protein>
    <submittedName>
        <fullName evidence="1">(Mediterranean fruit fly) hypothetical protein</fullName>
    </submittedName>
</protein>
<reference evidence="1" key="1">
    <citation type="submission" date="2020-11" db="EMBL/GenBank/DDBJ databases">
        <authorList>
            <person name="Whitehead M."/>
        </authorList>
    </citation>
    <scope>NUCLEOTIDE SEQUENCE</scope>
    <source>
        <strain evidence="1">EGII</strain>
    </source>
</reference>
<keyword evidence="2" id="KW-1185">Reference proteome</keyword>
<dbReference type="EMBL" id="CAJHJT010000034">
    <property type="protein sequence ID" value="CAD7002311.1"/>
    <property type="molecule type" value="Genomic_DNA"/>
</dbReference>
<accession>A0A811UUE8</accession>
<dbReference type="AlphaFoldDB" id="A0A811UUE8"/>
<sequence>MTKCETAVKYGDVYDVHFRIYNKQRPQEDSSDSIELRLWDANHARVTYKCANTNECAPSGGGIHRGKSLRLTHKRVAAPFTPTHTSAANLCLHWRYVSATTADQHQQRRSSML</sequence>
<organism evidence="1 2">
    <name type="scientific">Ceratitis capitata</name>
    <name type="common">Mediterranean fruit fly</name>
    <name type="synonym">Tephritis capitata</name>
    <dbReference type="NCBI Taxonomy" id="7213"/>
    <lineage>
        <taxon>Eukaryota</taxon>
        <taxon>Metazoa</taxon>
        <taxon>Ecdysozoa</taxon>
        <taxon>Arthropoda</taxon>
        <taxon>Hexapoda</taxon>
        <taxon>Insecta</taxon>
        <taxon>Pterygota</taxon>
        <taxon>Neoptera</taxon>
        <taxon>Endopterygota</taxon>
        <taxon>Diptera</taxon>
        <taxon>Brachycera</taxon>
        <taxon>Muscomorpha</taxon>
        <taxon>Tephritoidea</taxon>
        <taxon>Tephritidae</taxon>
        <taxon>Ceratitis</taxon>
        <taxon>Ceratitis</taxon>
    </lineage>
</organism>
<name>A0A811UUE8_CERCA</name>
<gene>
    <name evidence="1" type="ORF">CCAP1982_LOCUS10802</name>
</gene>
<proteinExistence type="predicted"/>
<dbReference type="Proteomes" id="UP000606786">
    <property type="component" value="Unassembled WGS sequence"/>
</dbReference>
<evidence type="ECO:0000313" key="1">
    <source>
        <dbReference type="EMBL" id="CAD7002311.1"/>
    </source>
</evidence>
<comment type="caution">
    <text evidence="1">The sequence shown here is derived from an EMBL/GenBank/DDBJ whole genome shotgun (WGS) entry which is preliminary data.</text>
</comment>
<evidence type="ECO:0000313" key="2">
    <source>
        <dbReference type="Proteomes" id="UP000606786"/>
    </source>
</evidence>